<protein>
    <submittedName>
        <fullName evidence="1">YheC/D like ATP-grasp</fullName>
    </submittedName>
</protein>
<dbReference type="Gene3D" id="3.30.470.20">
    <property type="entry name" value="ATP-grasp fold, B domain"/>
    <property type="match status" value="1"/>
</dbReference>
<evidence type="ECO:0000313" key="2">
    <source>
        <dbReference type="Proteomes" id="UP000198571"/>
    </source>
</evidence>
<organism evidence="1 2">
    <name type="scientific">Salipaludibacillus aurantiacus</name>
    <dbReference type="NCBI Taxonomy" id="1601833"/>
    <lineage>
        <taxon>Bacteria</taxon>
        <taxon>Bacillati</taxon>
        <taxon>Bacillota</taxon>
        <taxon>Bacilli</taxon>
        <taxon>Bacillales</taxon>
        <taxon>Bacillaceae</taxon>
    </lineage>
</organism>
<dbReference type="STRING" id="1601833.SAMN05518684_10858"/>
<sequence>MIGIILSPAVIKDSLSGTGSPVVQFYEELANKNNVDLCFYSFKRLSLKTRTVNGLVYEHRNGERARKTVPVPKVNLYRGYSYLKNKESIDKVRYFIKNHTKVFLNVLTNEERGKYSVHKYLETVDDLGPSLPETSTLSFSKMKDMADRYDKVYIKPKHSCKGNNIYMLEKSGSGFTMSHIKSANQTVKQIPDTELRNYYSSTFKTPGRFIVQEGISSRKYKNQKFDLRVFTQKNKSGKWQVTKIYVRIADQCPFVSNADQGGRLKFNVNPVLEPAMKKQVKKACIKTAKALEAKNPHIVDLGLDVAIDKNNEIWLIEANFRPYRSKFDSKHYKVLFEHAVWCCKQNMEHQTADARITTSET</sequence>
<accession>A0A1H9UNZ0</accession>
<dbReference type="AlphaFoldDB" id="A0A1H9UNZ0"/>
<reference evidence="2" key="1">
    <citation type="submission" date="2016-10" db="EMBL/GenBank/DDBJ databases">
        <authorList>
            <person name="Varghese N."/>
            <person name="Submissions S."/>
        </authorList>
    </citation>
    <scope>NUCLEOTIDE SEQUENCE [LARGE SCALE GENOMIC DNA]</scope>
    <source>
        <strain evidence="2">S9</strain>
    </source>
</reference>
<dbReference type="OrthoDB" id="7869153at2"/>
<keyword evidence="2" id="KW-1185">Reference proteome</keyword>
<gene>
    <name evidence="1" type="ORF">SAMN05518684_10858</name>
</gene>
<name>A0A1H9UNZ0_9BACI</name>
<evidence type="ECO:0000313" key="1">
    <source>
        <dbReference type="EMBL" id="SES10837.1"/>
    </source>
</evidence>
<dbReference type="RefSeq" id="WP_093051844.1">
    <property type="nucleotide sequence ID" value="NZ_FOGT01000008.1"/>
</dbReference>
<dbReference type="InterPro" id="IPR026838">
    <property type="entry name" value="YheC/D"/>
</dbReference>
<proteinExistence type="predicted"/>
<dbReference type="Proteomes" id="UP000198571">
    <property type="component" value="Unassembled WGS sequence"/>
</dbReference>
<dbReference type="Pfam" id="PF14398">
    <property type="entry name" value="ATPgrasp_YheCD"/>
    <property type="match status" value="1"/>
</dbReference>
<dbReference type="EMBL" id="FOGT01000008">
    <property type="protein sequence ID" value="SES10837.1"/>
    <property type="molecule type" value="Genomic_DNA"/>
</dbReference>
<dbReference type="SUPFAM" id="SSF56059">
    <property type="entry name" value="Glutathione synthetase ATP-binding domain-like"/>
    <property type="match status" value="1"/>
</dbReference>